<dbReference type="InterPro" id="IPR014189">
    <property type="entry name" value="Quinone_OxRdtase_PIG3"/>
</dbReference>
<evidence type="ECO:0000313" key="4">
    <source>
        <dbReference type="EMBL" id="SIT30458.1"/>
    </source>
</evidence>
<reference evidence="5" key="1">
    <citation type="submission" date="2017-01" db="EMBL/GenBank/DDBJ databases">
        <authorList>
            <person name="Varghese N."/>
            <person name="Submissions S."/>
        </authorList>
    </citation>
    <scope>NUCLEOTIDE SEQUENCE [LARGE SCALE GENOMIC DNA]</scope>
    <source>
        <strain evidence="5">DSM 21054</strain>
    </source>
</reference>
<dbReference type="RefSeq" id="WP_076381540.1">
    <property type="nucleotide sequence ID" value="NZ_AP017422.1"/>
</dbReference>
<dbReference type="InterPro" id="IPR020843">
    <property type="entry name" value="ER"/>
</dbReference>
<dbReference type="SUPFAM" id="SSF51735">
    <property type="entry name" value="NAD(P)-binding Rossmann-fold domains"/>
    <property type="match status" value="1"/>
</dbReference>
<dbReference type="Gene3D" id="3.90.180.10">
    <property type="entry name" value="Medium-chain alcohol dehydrogenases, catalytic domain"/>
    <property type="match status" value="1"/>
</dbReference>
<dbReference type="KEGG" id="fln:FLA_3438"/>
<dbReference type="NCBIfam" id="TIGR02824">
    <property type="entry name" value="quinone_pig3"/>
    <property type="match status" value="1"/>
</dbReference>
<name>A0A173MIF7_9BACT</name>
<feature type="domain" description="Enoyl reductase (ER)" evidence="3">
    <location>
        <begin position="10"/>
        <end position="320"/>
    </location>
</feature>
<evidence type="ECO:0000256" key="2">
    <source>
        <dbReference type="ARBA" id="ARBA00023002"/>
    </source>
</evidence>
<dbReference type="OrthoDB" id="648910at2"/>
<dbReference type="InterPro" id="IPR013154">
    <property type="entry name" value="ADH-like_N"/>
</dbReference>
<dbReference type="EMBL" id="FTOR01000009">
    <property type="protein sequence ID" value="SIT30458.1"/>
    <property type="molecule type" value="Genomic_DNA"/>
</dbReference>
<keyword evidence="5" id="KW-1185">Reference proteome</keyword>
<dbReference type="CDD" id="cd05276">
    <property type="entry name" value="p53_inducible_oxidoreductase"/>
    <property type="match status" value="1"/>
</dbReference>
<dbReference type="GO" id="GO:0070402">
    <property type="term" value="F:NADPH binding"/>
    <property type="evidence" value="ECO:0007669"/>
    <property type="project" value="TreeGrafter"/>
</dbReference>
<dbReference type="PANTHER" id="PTHR48106:SF8">
    <property type="entry name" value="OS02G0805600 PROTEIN"/>
    <property type="match status" value="1"/>
</dbReference>
<dbReference type="Pfam" id="PF08240">
    <property type="entry name" value="ADH_N"/>
    <property type="match status" value="1"/>
</dbReference>
<organism evidence="4 5">
    <name type="scientific">Filimonas lacunae</name>
    <dbReference type="NCBI Taxonomy" id="477680"/>
    <lineage>
        <taxon>Bacteria</taxon>
        <taxon>Pseudomonadati</taxon>
        <taxon>Bacteroidota</taxon>
        <taxon>Chitinophagia</taxon>
        <taxon>Chitinophagales</taxon>
        <taxon>Chitinophagaceae</taxon>
        <taxon>Filimonas</taxon>
    </lineage>
</organism>
<keyword evidence="2" id="KW-0560">Oxidoreductase</keyword>
<dbReference type="Proteomes" id="UP000186917">
    <property type="component" value="Unassembled WGS sequence"/>
</dbReference>
<gene>
    <name evidence="4" type="ORF">SAMN05421788_109229</name>
</gene>
<dbReference type="SMART" id="SM00829">
    <property type="entry name" value="PKS_ER"/>
    <property type="match status" value="1"/>
</dbReference>
<dbReference type="InterPro" id="IPR036291">
    <property type="entry name" value="NAD(P)-bd_dom_sf"/>
</dbReference>
<dbReference type="AlphaFoldDB" id="A0A173MIF7"/>
<accession>A0A173MIF7</accession>
<dbReference type="Pfam" id="PF13602">
    <property type="entry name" value="ADH_zinc_N_2"/>
    <property type="match status" value="1"/>
</dbReference>
<evidence type="ECO:0000256" key="1">
    <source>
        <dbReference type="ARBA" id="ARBA00022857"/>
    </source>
</evidence>
<protein>
    <submittedName>
        <fullName evidence="4">Putative NAD(P)H quinone oxidoreductase, PIG3 family</fullName>
    </submittedName>
</protein>
<evidence type="ECO:0000259" key="3">
    <source>
        <dbReference type="SMART" id="SM00829"/>
    </source>
</evidence>
<sequence>MKAAVITQPGAPDVLQWKEYTTPVLGDIEVLIDVKAAGINRADILQRQGNYPPPPGVNAEVPGLEVAGVVVACGAGVSLWKPGDEVCAIMAGGGYASQVAVKEGQCLPVPDGLSFAEAASLPETVFTVWSNVFQRARLQPGETLLVHGGASGIGITAIQLAHALGSRVIVTVGEEEKGRACMVLGADRYVNYKTDAFEKVLADERVDVILDMVGGDYLAKNVQLVNEEGRIVYINAMEGSLVQLDLWKVMQKRIAITGSTLRGRPYAYKHALADEVRKHVWPLIASGAFKPVIYQSFPFEEVARAHALMEAGRHIGKLVLVAD</sequence>
<dbReference type="SUPFAM" id="SSF50129">
    <property type="entry name" value="GroES-like"/>
    <property type="match status" value="1"/>
</dbReference>
<evidence type="ECO:0000313" key="5">
    <source>
        <dbReference type="Proteomes" id="UP000186917"/>
    </source>
</evidence>
<dbReference type="GO" id="GO:0016651">
    <property type="term" value="F:oxidoreductase activity, acting on NAD(P)H"/>
    <property type="evidence" value="ECO:0007669"/>
    <property type="project" value="TreeGrafter"/>
</dbReference>
<dbReference type="PANTHER" id="PTHR48106">
    <property type="entry name" value="QUINONE OXIDOREDUCTASE PIG3-RELATED"/>
    <property type="match status" value="1"/>
</dbReference>
<proteinExistence type="predicted"/>
<dbReference type="STRING" id="477680.SAMN05421788_109229"/>
<keyword evidence="1" id="KW-0521">NADP</keyword>
<dbReference type="InterPro" id="IPR011032">
    <property type="entry name" value="GroES-like_sf"/>
</dbReference>
<dbReference type="Gene3D" id="3.40.50.720">
    <property type="entry name" value="NAD(P)-binding Rossmann-like Domain"/>
    <property type="match status" value="1"/>
</dbReference>